<dbReference type="OrthoDB" id="2422840at2759"/>
<sequence length="1058" mass="118218">MTDYVTDSPELRLHIRNLLHDYSLSHYTTNYLTFTEDLVSEFIEDLKPIPLTDPYSLVRPVDPFDALSQLHGIGSLEPYDEIPQTTNDARSYLKNVMGATRGKPKSERVVWDDGYGLDPPFEPIFPALTRRARQSTTKLGAKPKAQPVSYKNLLKSQDIHILSVEPIQEENLVPEDVLQANLQIDSTDLPHVRALIQKTTDMRRLHKSHKNKYLDPDFLRKDLSPTMEWPEEPFIPIFPRSRLIRSGVAPSTQVKVDRCKSFVDIPSAVVNKIEVEDPDGDLSRQNLVIVDGWETIRSSPPSSRSSKHSDGEDQLDELFLLSSPNTEPSNLEELVKMEEIIMPRSRRIGGSSGIAPHILAGKTLGSFLAPLLPPTNQISAEASTSKEGNACHMRSSPTPSSLLGQPPSVLELDTTNTDTNIQDQDLDVGLKRLYKGQELNNLIMNEAIDDKQDMLMEVPALPAPNIHQPNGMQMAKSFSEFVVPVNASKKAKGGPPPEIHRCLKKVKGCQSLGIALSWVPFTVDKKLPTVSELIGVNDLFDTSCAAEQEESVEVQALLKFLNLGDDDVQVLLVADAARFASFDDSRTYRPCEAFDDFQIVMSRQERQRLATSEGRIWDQKPDDTQDDVGEVGLAQSQDTFHHDHLRHDSQGIDDERPHKRPRIENNSVEGPAIMLPSTDLNSIHDRPWCESNSPTLFDADDDNKENWPPLSSSLSRLMDETEDYQTYSDGFLDSTFEPNAFADEGTLGRMEDQQESFEPLSFGSRQPPSQAVFVQREAHGLDAPPGGQDMFAVEYVSEDVPMDEKEDSLQERGLALTLASEPDIASQPLGIFAFAHLRAKKVSEHLPDPVVEPIPVPVPAVISNEKQSVPPDLFDQNTLRLPDAINPAQSVHRYMASLEFIQKHALVRALRSSECSVELVERQTLGGVDLIVDPHCAIIFLSLFTLAARCDIYTERISQQSWKFSRLLVIFEAYPEQRSKRSFMFQNRGSTSASSLSELYAFTPPIVKAIKKFRRDVSIADACGTKCGNTRVEYAFANTVNEAASLTRWFGERAEEAD</sequence>
<gene>
    <name evidence="2" type="ORF">M413DRAFT_30301</name>
</gene>
<dbReference type="STRING" id="686832.A0A0C3BNE3"/>
<reference evidence="3" key="2">
    <citation type="submission" date="2015-01" db="EMBL/GenBank/DDBJ databases">
        <title>Evolutionary Origins and Diversification of the Mycorrhizal Mutualists.</title>
        <authorList>
            <consortium name="DOE Joint Genome Institute"/>
            <consortium name="Mycorrhizal Genomics Consortium"/>
            <person name="Kohler A."/>
            <person name="Kuo A."/>
            <person name="Nagy L.G."/>
            <person name="Floudas D."/>
            <person name="Copeland A."/>
            <person name="Barry K.W."/>
            <person name="Cichocki N."/>
            <person name="Veneault-Fourrey C."/>
            <person name="LaButti K."/>
            <person name="Lindquist E.A."/>
            <person name="Lipzen A."/>
            <person name="Lundell T."/>
            <person name="Morin E."/>
            <person name="Murat C."/>
            <person name="Riley R."/>
            <person name="Ohm R."/>
            <person name="Sun H."/>
            <person name="Tunlid A."/>
            <person name="Henrissat B."/>
            <person name="Grigoriev I.V."/>
            <person name="Hibbett D.S."/>
            <person name="Martin F."/>
        </authorList>
    </citation>
    <scope>NUCLEOTIDE SEQUENCE [LARGE SCALE GENOMIC DNA]</scope>
    <source>
        <strain evidence="3">h7</strain>
    </source>
</reference>
<name>A0A0C3BNE3_HEBCY</name>
<dbReference type="AlphaFoldDB" id="A0A0C3BNE3"/>
<dbReference type="HOGENOM" id="CLU_272015_0_0_1"/>
<accession>A0A0C3BNE3</accession>
<keyword evidence="3" id="KW-1185">Reference proteome</keyword>
<feature type="region of interest" description="Disordered" evidence="1">
    <location>
        <begin position="636"/>
        <end position="664"/>
    </location>
</feature>
<proteinExistence type="predicted"/>
<reference evidence="2 3" key="1">
    <citation type="submission" date="2014-04" db="EMBL/GenBank/DDBJ databases">
        <authorList>
            <consortium name="DOE Joint Genome Institute"/>
            <person name="Kuo A."/>
            <person name="Gay G."/>
            <person name="Dore J."/>
            <person name="Kohler A."/>
            <person name="Nagy L.G."/>
            <person name="Floudas D."/>
            <person name="Copeland A."/>
            <person name="Barry K.W."/>
            <person name="Cichocki N."/>
            <person name="Veneault-Fourrey C."/>
            <person name="LaButti K."/>
            <person name="Lindquist E.A."/>
            <person name="Lipzen A."/>
            <person name="Lundell T."/>
            <person name="Morin E."/>
            <person name="Murat C."/>
            <person name="Sun H."/>
            <person name="Tunlid A."/>
            <person name="Henrissat B."/>
            <person name="Grigoriev I.V."/>
            <person name="Hibbett D.S."/>
            <person name="Martin F."/>
            <person name="Nordberg H.P."/>
            <person name="Cantor M.N."/>
            <person name="Hua S.X."/>
        </authorList>
    </citation>
    <scope>NUCLEOTIDE SEQUENCE [LARGE SCALE GENOMIC DNA]</scope>
    <source>
        <strain evidence="3">h7</strain>
    </source>
</reference>
<feature type="compositionally biased region" description="Basic and acidic residues" evidence="1">
    <location>
        <begin position="639"/>
        <end position="657"/>
    </location>
</feature>
<dbReference type="Proteomes" id="UP000053424">
    <property type="component" value="Unassembled WGS sequence"/>
</dbReference>
<protein>
    <submittedName>
        <fullName evidence="2">Uncharacterized protein</fullName>
    </submittedName>
</protein>
<evidence type="ECO:0000256" key="1">
    <source>
        <dbReference type="SAM" id="MobiDB-lite"/>
    </source>
</evidence>
<evidence type="ECO:0000313" key="2">
    <source>
        <dbReference type="EMBL" id="KIM38160.1"/>
    </source>
</evidence>
<dbReference type="EMBL" id="KN831792">
    <property type="protein sequence ID" value="KIM38160.1"/>
    <property type="molecule type" value="Genomic_DNA"/>
</dbReference>
<evidence type="ECO:0000313" key="3">
    <source>
        <dbReference type="Proteomes" id="UP000053424"/>
    </source>
</evidence>
<feature type="region of interest" description="Disordered" evidence="1">
    <location>
        <begin position="380"/>
        <end position="406"/>
    </location>
</feature>
<organism evidence="2 3">
    <name type="scientific">Hebeloma cylindrosporum</name>
    <dbReference type="NCBI Taxonomy" id="76867"/>
    <lineage>
        <taxon>Eukaryota</taxon>
        <taxon>Fungi</taxon>
        <taxon>Dikarya</taxon>
        <taxon>Basidiomycota</taxon>
        <taxon>Agaricomycotina</taxon>
        <taxon>Agaricomycetes</taxon>
        <taxon>Agaricomycetidae</taxon>
        <taxon>Agaricales</taxon>
        <taxon>Agaricineae</taxon>
        <taxon>Hymenogastraceae</taxon>
        <taxon>Hebeloma</taxon>
    </lineage>
</organism>